<comment type="caution">
    <text evidence="1">The sequence shown here is derived from an EMBL/GenBank/DDBJ whole genome shotgun (WGS) entry which is preliminary data.</text>
</comment>
<keyword evidence="2" id="KW-1185">Reference proteome</keyword>
<protein>
    <submittedName>
        <fullName evidence="1">Uncharacterized protein</fullName>
    </submittedName>
</protein>
<sequence length="491" mass="52386">MGTVGAGRWDLVFPSGEPERVADMLGAAVIADAVRRYDADMAQWVETCGNWSRQYRAVFRAMTALAASSPAASAGIASEGLRAARHLLRFVSGYSVRPLSEVSLTETDAQELDSGTVEGRAKSPGRLEVPYHGETLTEDTLLRALTEWRRGGLVEPGFAAAVERVIDHPEWLSLSGFRVVIAGASELAPVRPLLRWGADVLAIARPAPARWRELTEWAAESAGTLRHPVTDGPGADLVTRLPALARWLRGQFTDDARPVFGGYVTRRGPGAVRLAAALDALATDLLGARSDAALIGLGAPTDSYAVPETVVAQAHTKLHGRGARGVAQDVLRILTGSALYQPNYGTHCTDSEGATWSIADALTSLQGPNYALAQRILRWRATLARHDGHTVSYPVAPLTWTRAARGNSGLSAVYRVAPRFGLEVFEPETAGTLLAAKVVADLHAPPPDEANPESLFTTGAAHGGLWHLPFEPRSVFPVALLTGRVRALTGH</sequence>
<reference evidence="1 2" key="1">
    <citation type="submission" date="2018-06" db="EMBL/GenBank/DDBJ databases">
        <title>Genomic Encyclopedia of Type Strains, Phase IV (KMG-IV): sequencing the most valuable type-strain genomes for metagenomic binning, comparative biology and taxonomic classification.</title>
        <authorList>
            <person name="Goeker M."/>
        </authorList>
    </citation>
    <scope>NUCLEOTIDE SEQUENCE [LARGE SCALE GENOMIC DNA]</scope>
    <source>
        <strain evidence="1 2">DSM 44599</strain>
    </source>
</reference>
<name>A0A366DKU2_9NOCA</name>
<dbReference type="RefSeq" id="WP_067505946.1">
    <property type="nucleotide sequence ID" value="NZ_CP107943.1"/>
</dbReference>
<dbReference type="Proteomes" id="UP000252586">
    <property type="component" value="Unassembled WGS sequence"/>
</dbReference>
<accession>A0A366DKU2</accession>
<evidence type="ECO:0000313" key="2">
    <source>
        <dbReference type="Proteomes" id="UP000252586"/>
    </source>
</evidence>
<dbReference type="AlphaFoldDB" id="A0A366DKU2"/>
<dbReference type="STRING" id="1210090.GCA_001613185_01680"/>
<dbReference type="EMBL" id="QNRE01000005">
    <property type="protein sequence ID" value="RBO90700.1"/>
    <property type="molecule type" value="Genomic_DNA"/>
</dbReference>
<gene>
    <name evidence="1" type="ORF">DFR74_105102</name>
</gene>
<proteinExistence type="predicted"/>
<organism evidence="1 2">
    <name type="scientific">Nocardia puris</name>
    <dbReference type="NCBI Taxonomy" id="208602"/>
    <lineage>
        <taxon>Bacteria</taxon>
        <taxon>Bacillati</taxon>
        <taxon>Actinomycetota</taxon>
        <taxon>Actinomycetes</taxon>
        <taxon>Mycobacteriales</taxon>
        <taxon>Nocardiaceae</taxon>
        <taxon>Nocardia</taxon>
    </lineage>
</organism>
<evidence type="ECO:0000313" key="1">
    <source>
        <dbReference type="EMBL" id="RBO90700.1"/>
    </source>
</evidence>